<dbReference type="SUPFAM" id="SSF53850">
    <property type="entry name" value="Periplasmic binding protein-like II"/>
    <property type="match status" value="1"/>
</dbReference>
<feature type="signal peptide" evidence="1">
    <location>
        <begin position="1"/>
        <end position="23"/>
    </location>
</feature>
<evidence type="ECO:0000256" key="1">
    <source>
        <dbReference type="SAM" id="SignalP"/>
    </source>
</evidence>
<dbReference type="EMBL" id="LT629736">
    <property type="protein sequence ID" value="SDS64299.1"/>
    <property type="molecule type" value="Genomic_DNA"/>
</dbReference>
<name>A0A1H1TXE8_9GAMM</name>
<dbReference type="STRING" id="487184.SAMN05216421_1900"/>
<sequence>MKRYPLLLALLILSLSTPASLRAELVAVAHPSAKITQLSRSDLINIFMGRYRKLPSGVAALPVDLGPLRERFYRQLVNKDLAEINSYWARLVFSGQASPPLQIAEEAEMLAYLRRNPGAIGFIDRANVPEDMVVVLAFPDRPPQ</sequence>
<evidence type="ECO:0000313" key="3">
    <source>
        <dbReference type="Proteomes" id="UP000243207"/>
    </source>
</evidence>
<dbReference type="Proteomes" id="UP000243207">
    <property type="component" value="Chromosome I"/>
</dbReference>
<keyword evidence="3" id="KW-1185">Reference proteome</keyword>
<evidence type="ECO:0008006" key="4">
    <source>
        <dbReference type="Google" id="ProtNLM"/>
    </source>
</evidence>
<proteinExistence type="predicted"/>
<accession>A0A1H1TXE8</accession>
<keyword evidence="1" id="KW-0732">Signal</keyword>
<feature type="chain" id="PRO_5009261640" description="Phosphate ABC transporter substrate-binding protein" evidence="1">
    <location>
        <begin position="24"/>
        <end position="144"/>
    </location>
</feature>
<dbReference type="Gene3D" id="3.40.190.10">
    <property type="entry name" value="Periplasmic binding protein-like II"/>
    <property type="match status" value="1"/>
</dbReference>
<dbReference type="OrthoDB" id="5368544at2"/>
<organism evidence="2 3">
    <name type="scientific">Halopseudomonas xinjiangensis</name>
    <dbReference type="NCBI Taxonomy" id="487184"/>
    <lineage>
        <taxon>Bacteria</taxon>
        <taxon>Pseudomonadati</taxon>
        <taxon>Pseudomonadota</taxon>
        <taxon>Gammaproteobacteria</taxon>
        <taxon>Pseudomonadales</taxon>
        <taxon>Pseudomonadaceae</taxon>
        <taxon>Halopseudomonas</taxon>
    </lineage>
</organism>
<dbReference type="AlphaFoldDB" id="A0A1H1TXE8"/>
<dbReference type="RefSeq" id="WP_093393703.1">
    <property type="nucleotide sequence ID" value="NZ_LT629736.1"/>
</dbReference>
<gene>
    <name evidence="2" type="ORF">SAMN05216421_1900</name>
</gene>
<evidence type="ECO:0000313" key="2">
    <source>
        <dbReference type="EMBL" id="SDS64299.1"/>
    </source>
</evidence>
<protein>
    <recommendedName>
        <fullName evidence="4">Phosphate ABC transporter substrate-binding protein</fullName>
    </recommendedName>
</protein>
<reference evidence="3" key="1">
    <citation type="submission" date="2016-10" db="EMBL/GenBank/DDBJ databases">
        <authorList>
            <person name="Varghese N."/>
            <person name="Submissions S."/>
        </authorList>
    </citation>
    <scope>NUCLEOTIDE SEQUENCE [LARGE SCALE GENOMIC DNA]</scope>
    <source>
        <strain evidence="3">NRRL B-51270</strain>
    </source>
</reference>